<dbReference type="OrthoDB" id="4177236at2759"/>
<name>A0A8E2AYQ2_9APHY</name>
<accession>A0A8E2AYQ2</accession>
<proteinExistence type="predicted"/>
<gene>
    <name evidence="1" type="ORF">OBBRIDRAFT_520654</name>
</gene>
<evidence type="ECO:0000313" key="2">
    <source>
        <dbReference type="Proteomes" id="UP000250043"/>
    </source>
</evidence>
<dbReference type="InterPro" id="IPR051678">
    <property type="entry name" value="AGP_Transferase"/>
</dbReference>
<dbReference type="PANTHER" id="PTHR21310:SF15">
    <property type="entry name" value="AMINOGLYCOSIDE PHOSPHOTRANSFERASE DOMAIN-CONTAINING PROTEIN"/>
    <property type="match status" value="1"/>
</dbReference>
<sequence length="176" mass="19523">MEMRAHIGIEVSCSKVDLSFMNPHARPKRLLCPIVAKPPVSVPDTGALCEAAWRTFGVPVLLEPDCFAQGVFNELYILRPQSPVAPGKELPEKVAVRIAREDKAKSTCIKACQVATMVYVKEHTSIPVPTVYAYCTEEQNSVGRPFIIMSFVPGVCIYTQQWDDLNLDCKLRTNAV</sequence>
<organism evidence="1 2">
    <name type="scientific">Obba rivulosa</name>
    <dbReference type="NCBI Taxonomy" id="1052685"/>
    <lineage>
        <taxon>Eukaryota</taxon>
        <taxon>Fungi</taxon>
        <taxon>Dikarya</taxon>
        <taxon>Basidiomycota</taxon>
        <taxon>Agaricomycotina</taxon>
        <taxon>Agaricomycetes</taxon>
        <taxon>Polyporales</taxon>
        <taxon>Gelatoporiaceae</taxon>
        <taxon>Obba</taxon>
    </lineage>
</organism>
<dbReference type="Gene3D" id="3.30.200.20">
    <property type="entry name" value="Phosphorylase Kinase, domain 1"/>
    <property type="match status" value="1"/>
</dbReference>
<evidence type="ECO:0000313" key="1">
    <source>
        <dbReference type="EMBL" id="OCH91579.1"/>
    </source>
</evidence>
<reference evidence="1 2" key="1">
    <citation type="submission" date="2016-07" db="EMBL/GenBank/DDBJ databases">
        <title>Draft genome of the white-rot fungus Obba rivulosa 3A-2.</title>
        <authorList>
            <consortium name="DOE Joint Genome Institute"/>
            <person name="Miettinen O."/>
            <person name="Riley R."/>
            <person name="Acob R."/>
            <person name="Barry K."/>
            <person name="Cullen D."/>
            <person name="De Vries R."/>
            <person name="Hainaut M."/>
            <person name="Hatakka A."/>
            <person name="Henrissat B."/>
            <person name="Hilden K."/>
            <person name="Kuo R."/>
            <person name="Labutti K."/>
            <person name="Lipzen A."/>
            <person name="Makela M.R."/>
            <person name="Sandor L."/>
            <person name="Spatafora J.W."/>
            <person name="Grigoriev I.V."/>
            <person name="Hibbett D.S."/>
        </authorList>
    </citation>
    <scope>NUCLEOTIDE SEQUENCE [LARGE SCALE GENOMIC DNA]</scope>
    <source>
        <strain evidence="1 2">3A-2</strain>
    </source>
</reference>
<dbReference type="InterPro" id="IPR011009">
    <property type="entry name" value="Kinase-like_dom_sf"/>
</dbReference>
<protein>
    <submittedName>
        <fullName evidence="1">Uncharacterized protein</fullName>
    </submittedName>
</protein>
<keyword evidence="2" id="KW-1185">Reference proteome</keyword>
<dbReference type="AlphaFoldDB" id="A0A8E2AYQ2"/>
<dbReference type="Proteomes" id="UP000250043">
    <property type="component" value="Unassembled WGS sequence"/>
</dbReference>
<dbReference type="PANTHER" id="PTHR21310">
    <property type="entry name" value="AMINOGLYCOSIDE PHOSPHOTRANSFERASE-RELATED-RELATED"/>
    <property type="match status" value="1"/>
</dbReference>
<dbReference type="SUPFAM" id="SSF56112">
    <property type="entry name" value="Protein kinase-like (PK-like)"/>
    <property type="match status" value="1"/>
</dbReference>
<dbReference type="EMBL" id="KV722383">
    <property type="protein sequence ID" value="OCH91579.1"/>
    <property type="molecule type" value="Genomic_DNA"/>
</dbReference>